<evidence type="ECO:0000256" key="2">
    <source>
        <dbReference type="ARBA" id="ARBA00012939"/>
    </source>
</evidence>
<comment type="similarity">
    <text evidence="1">Belongs to the mannitol dehydrogenase family.</text>
</comment>
<evidence type="ECO:0000256" key="3">
    <source>
        <dbReference type="ARBA" id="ARBA00016219"/>
    </source>
</evidence>
<dbReference type="EC" id="1.1.1.17" evidence="2"/>
<evidence type="ECO:0000313" key="10">
    <source>
        <dbReference type="Proteomes" id="UP000034098"/>
    </source>
</evidence>
<proteinExistence type="inferred from homology"/>
<dbReference type="PANTHER" id="PTHR43362:SF1">
    <property type="entry name" value="MANNITOL DEHYDROGENASE 2-RELATED"/>
    <property type="match status" value="1"/>
</dbReference>
<dbReference type="PROSITE" id="PS00974">
    <property type="entry name" value="MANNITOL_DHGENASE"/>
    <property type="match status" value="1"/>
</dbReference>
<protein>
    <recommendedName>
        <fullName evidence="3">Mannitol-1-phosphate 5-dehydrogenase</fullName>
        <ecNumber evidence="2">1.1.1.17</ecNumber>
    </recommendedName>
</protein>
<dbReference type="InterPro" id="IPR050988">
    <property type="entry name" value="Mannitol_DH/Oxidoreductase"/>
</dbReference>
<dbReference type="Pfam" id="PF01232">
    <property type="entry name" value="Mannitol_dh"/>
    <property type="match status" value="1"/>
</dbReference>
<gene>
    <name evidence="9" type="primary">por</name>
    <name evidence="9" type="ORF">RS82_00834</name>
</gene>
<dbReference type="GO" id="GO:0008926">
    <property type="term" value="F:mannitol-1-phosphate 5-dehydrogenase activity"/>
    <property type="evidence" value="ECO:0007669"/>
    <property type="project" value="UniProtKB-EC"/>
</dbReference>
<dbReference type="SUPFAM" id="SSF48179">
    <property type="entry name" value="6-phosphogluconate dehydrogenase C-terminal domain-like"/>
    <property type="match status" value="1"/>
</dbReference>
<dbReference type="GO" id="GO:0019594">
    <property type="term" value="P:mannitol metabolic process"/>
    <property type="evidence" value="ECO:0007669"/>
    <property type="project" value="InterPro"/>
</dbReference>
<organism evidence="9 10">
    <name type="scientific">Microbacterium trichothecenolyticum</name>
    <name type="common">Aureobacterium trichothecenolyticum</name>
    <dbReference type="NCBI Taxonomy" id="69370"/>
    <lineage>
        <taxon>Bacteria</taxon>
        <taxon>Bacillati</taxon>
        <taxon>Actinomycetota</taxon>
        <taxon>Actinomycetes</taxon>
        <taxon>Micrococcales</taxon>
        <taxon>Microbacteriaceae</taxon>
        <taxon>Microbacterium</taxon>
    </lineage>
</organism>
<keyword evidence="4 9" id="KW-0560">Oxidoreductase</keyword>
<comment type="caution">
    <text evidence="9">The sequence shown here is derived from an EMBL/GenBank/DDBJ whole genome shotgun (WGS) entry which is preliminary data.</text>
</comment>
<evidence type="ECO:0000256" key="6">
    <source>
        <dbReference type="ARBA" id="ARBA00048615"/>
    </source>
</evidence>
<dbReference type="InterPro" id="IPR013118">
    <property type="entry name" value="Mannitol_DH_C"/>
</dbReference>
<evidence type="ECO:0000259" key="7">
    <source>
        <dbReference type="Pfam" id="PF01232"/>
    </source>
</evidence>
<sequence length="507" mass="52843">MTAARLGRSVATTVAVADAPRSAGILHLGLGSFHRAHQAVYTAAALAAGSGDDWGIVGVASRSRSVVDAMRAQDMLYSVAEISPAGTRLAVPAVHTDAFVAADEPDRVVRAIADPAIRIVTLTVTENGYSYSPATGHLDVASPVIAADLQGGSPASTIGQLARGIQRRAAASGAPLTVLSCDNLAANGSHTRRLVREFLQSLPGAEGAEALAFLDERVSFPSSMVDRIVPSTTPELRARASELLGARDDIPVPAEPFTMWAIEDDFRAGRPAWEAGGAVFTEEVGRYEQMKVRLLNGTHSLIAYLGALRGVETIPEAIGLADIDAAARIVLADEYAPSIEMPSGVDFDEYRRELFERWGNTALGHRTTQVGTDGSVKLRQRIPEPAVLALDNGAMPHLIALTVASYLSCLAPLPGFQPGRFADAMTDAARPRLAEAAAGARNGAGIADAAISGLQLFGEELAGRPAFITRVGELIDTITGGGVEAAVADSVAAARAEAPGIRHEVSA</sequence>
<dbReference type="Gene3D" id="1.10.1040.10">
    <property type="entry name" value="N-(1-d-carboxylethyl)-l-norvaline Dehydrogenase, domain 2"/>
    <property type="match status" value="1"/>
</dbReference>
<dbReference type="InterPro" id="IPR008927">
    <property type="entry name" value="6-PGluconate_DH-like_C_sf"/>
</dbReference>
<dbReference type="InterPro" id="IPR036291">
    <property type="entry name" value="NAD(P)-bd_dom_sf"/>
</dbReference>
<dbReference type="PANTHER" id="PTHR43362">
    <property type="entry name" value="MANNITOL DEHYDROGENASE DSF1-RELATED"/>
    <property type="match status" value="1"/>
</dbReference>
<dbReference type="PATRIC" id="fig|69370.6.peg.859"/>
<name>A0A0M2HI40_MICTR</name>
<evidence type="ECO:0000259" key="8">
    <source>
        <dbReference type="Pfam" id="PF08125"/>
    </source>
</evidence>
<accession>A0A0M2HI40</accession>
<dbReference type="AlphaFoldDB" id="A0A0M2HI40"/>
<dbReference type="OrthoDB" id="271711at2"/>
<dbReference type="PRINTS" id="PR00084">
    <property type="entry name" value="MTLDHDRGNASE"/>
</dbReference>
<dbReference type="Proteomes" id="UP000034098">
    <property type="component" value="Unassembled WGS sequence"/>
</dbReference>
<dbReference type="InterPro" id="IPR023027">
    <property type="entry name" value="Mannitol_DH_CS"/>
</dbReference>
<comment type="catalytic activity">
    <reaction evidence="6">
        <text>D-mannitol 1-phosphate + NAD(+) = beta-D-fructose 6-phosphate + NADH + H(+)</text>
        <dbReference type="Rhea" id="RHEA:19661"/>
        <dbReference type="ChEBI" id="CHEBI:15378"/>
        <dbReference type="ChEBI" id="CHEBI:57540"/>
        <dbReference type="ChEBI" id="CHEBI:57634"/>
        <dbReference type="ChEBI" id="CHEBI:57945"/>
        <dbReference type="ChEBI" id="CHEBI:61381"/>
        <dbReference type="EC" id="1.1.1.17"/>
    </reaction>
</comment>
<evidence type="ECO:0000256" key="5">
    <source>
        <dbReference type="ARBA" id="ARBA00023027"/>
    </source>
</evidence>
<dbReference type="InterPro" id="IPR013328">
    <property type="entry name" value="6PGD_dom2"/>
</dbReference>
<dbReference type="Pfam" id="PF08125">
    <property type="entry name" value="Mannitol_dh_C"/>
    <property type="match status" value="1"/>
</dbReference>
<reference evidence="9 10" key="1">
    <citation type="submission" date="2015-02" db="EMBL/GenBank/DDBJ databases">
        <title>Draft genome sequences of ten Microbacterium spp. with emphasis on heavy metal contaminated environments.</title>
        <authorList>
            <person name="Corretto E."/>
        </authorList>
    </citation>
    <scope>NUCLEOTIDE SEQUENCE [LARGE SCALE GENOMIC DNA]</scope>
    <source>
        <strain evidence="9 10">DSM 8608</strain>
    </source>
</reference>
<feature type="domain" description="Mannitol dehydrogenase C-terminal" evidence="8">
    <location>
        <begin position="284"/>
        <end position="408"/>
    </location>
</feature>
<feature type="domain" description="Mannitol dehydrogenase N-terminal" evidence="7">
    <location>
        <begin position="24"/>
        <end position="274"/>
    </location>
</feature>
<keyword evidence="5" id="KW-0520">NAD</keyword>
<dbReference type="RefSeq" id="WP_045297102.1">
    <property type="nucleotide sequence ID" value="NZ_JYJA01000026.1"/>
</dbReference>
<evidence type="ECO:0000256" key="1">
    <source>
        <dbReference type="ARBA" id="ARBA00006541"/>
    </source>
</evidence>
<evidence type="ECO:0000313" key="9">
    <source>
        <dbReference type="EMBL" id="KJL44440.1"/>
    </source>
</evidence>
<dbReference type="Gene3D" id="3.40.50.720">
    <property type="entry name" value="NAD(P)-binding Rossmann-like Domain"/>
    <property type="match status" value="1"/>
</dbReference>
<evidence type="ECO:0000256" key="4">
    <source>
        <dbReference type="ARBA" id="ARBA00023002"/>
    </source>
</evidence>
<dbReference type="SUPFAM" id="SSF51735">
    <property type="entry name" value="NAD(P)-binding Rossmann-fold domains"/>
    <property type="match status" value="1"/>
</dbReference>
<dbReference type="InterPro" id="IPR000669">
    <property type="entry name" value="Mannitol_DH"/>
</dbReference>
<dbReference type="EMBL" id="JYJA01000026">
    <property type="protein sequence ID" value="KJL44440.1"/>
    <property type="molecule type" value="Genomic_DNA"/>
</dbReference>
<keyword evidence="10" id="KW-1185">Reference proteome</keyword>
<dbReference type="InterPro" id="IPR013131">
    <property type="entry name" value="Mannitol_DH_N"/>
</dbReference>